<sequence>MAWWSPPTSCEKPSPPSGMHGLQKWDIRQWGLFLSECIASFHSFLTHTPFVFIALTAVHRHALVPASRKTQSRRVFAEFYQATTFSILTPLAAAICAESDNQQDMEPEDSELYLNTSDSDTTIATTDTEAAGPTPPPPPNNKKCSGGPVPPPWSLRTLKRSYRISRPLPSSQSGLAPG</sequence>
<name>A0AAD7NBE4_9AGAR</name>
<organism evidence="2 3">
    <name type="scientific">Mycena metata</name>
    <dbReference type="NCBI Taxonomy" id="1033252"/>
    <lineage>
        <taxon>Eukaryota</taxon>
        <taxon>Fungi</taxon>
        <taxon>Dikarya</taxon>
        <taxon>Basidiomycota</taxon>
        <taxon>Agaricomycotina</taxon>
        <taxon>Agaricomycetes</taxon>
        <taxon>Agaricomycetidae</taxon>
        <taxon>Agaricales</taxon>
        <taxon>Marasmiineae</taxon>
        <taxon>Mycenaceae</taxon>
        <taxon>Mycena</taxon>
    </lineage>
</organism>
<dbReference type="Proteomes" id="UP001215598">
    <property type="component" value="Unassembled WGS sequence"/>
</dbReference>
<accession>A0AAD7NBE4</accession>
<gene>
    <name evidence="2" type="ORF">B0H16DRAFT_1544908</name>
</gene>
<reference evidence="2" key="1">
    <citation type="submission" date="2023-03" db="EMBL/GenBank/DDBJ databases">
        <title>Massive genome expansion in bonnet fungi (Mycena s.s.) driven by repeated elements and novel gene families across ecological guilds.</title>
        <authorList>
            <consortium name="Lawrence Berkeley National Laboratory"/>
            <person name="Harder C.B."/>
            <person name="Miyauchi S."/>
            <person name="Viragh M."/>
            <person name="Kuo A."/>
            <person name="Thoen E."/>
            <person name="Andreopoulos B."/>
            <person name="Lu D."/>
            <person name="Skrede I."/>
            <person name="Drula E."/>
            <person name="Henrissat B."/>
            <person name="Morin E."/>
            <person name="Kohler A."/>
            <person name="Barry K."/>
            <person name="LaButti K."/>
            <person name="Morin E."/>
            <person name="Salamov A."/>
            <person name="Lipzen A."/>
            <person name="Mereny Z."/>
            <person name="Hegedus B."/>
            <person name="Baldrian P."/>
            <person name="Stursova M."/>
            <person name="Weitz H."/>
            <person name="Taylor A."/>
            <person name="Grigoriev I.V."/>
            <person name="Nagy L.G."/>
            <person name="Martin F."/>
            <person name="Kauserud H."/>
        </authorList>
    </citation>
    <scope>NUCLEOTIDE SEQUENCE</scope>
    <source>
        <strain evidence="2">CBHHK182m</strain>
    </source>
</reference>
<evidence type="ECO:0000313" key="3">
    <source>
        <dbReference type="Proteomes" id="UP001215598"/>
    </source>
</evidence>
<feature type="region of interest" description="Disordered" evidence="1">
    <location>
        <begin position="117"/>
        <end position="155"/>
    </location>
</feature>
<protein>
    <submittedName>
        <fullName evidence="2">Uncharacterized protein</fullName>
    </submittedName>
</protein>
<evidence type="ECO:0000313" key="2">
    <source>
        <dbReference type="EMBL" id="KAJ7753221.1"/>
    </source>
</evidence>
<comment type="caution">
    <text evidence="2">The sequence shown here is derived from an EMBL/GenBank/DDBJ whole genome shotgun (WGS) entry which is preliminary data.</text>
</comment>
<proteinExistence type="predicted"/>
<feature type="compositionally biased region" description="Low complexity" evidence="1">
    <location>
        <begin position="117"/>
        <end position="132"/>
    </location>
</feature>
<keyword evidence="3" id="KW-1185">Reference proteome</keyword>
<dbReference type="AlphaFoldDB" id="A0AAD7NBE4"/>
<evidence type="ECO:0000256" key="1">
    <source>
        <dbReference type="SAM" id="MobiDB-lite"/>
    </source>
</evidence>
<dbReference type="EMBL" id="JARKIB010000056">
    <property type="protein sequence ID" value="KAJ7753221.1"/>
    <property type="molecule type" value="Genomic_DNA"/>
</dbReference>
<feature type="region of interest" description="Disordered" evidence="1">
    <location>
        <begin position="1"/>
        <end position="20"/>
    </location>
</feature>